<proteinExistence type="predicted"/>
<gene>
    <name evidence="1" type="ORF">LCGC14_2124310</name>
</gene>
<dbReference type="InterPro" id="IPR012550">
    <property type="entry name" value="DUF1706"/>
</dbReference>
<evidence type="ECO:0008006" key="2">
    <source>
        <dbReference type="Google" id="ProtNLM"/>
    </source>
</evidence>
<dbReference type="PANTHER" id="PTHR40658:SF4">
    <property type="entry name" value="HYPOTHETICAL CYTOSOLIC PROTEIN"/>
    <property type="match status" value="1"/>
</dbReference>
<dbReference type="InterPro" id="IPR034660">
    <property type="entry name" value="DinB/YfiT-like"/>
</dbReference>
<dbReference type="Pfam" id="PF08020">
    <property type="entry name" value="DUF1706"/>
    <property type="match status" value="1"/>
</dbReference>
<protein>
    <recommendedName>
        <fullName evidence="2">DinB-like domain-containing protein</fullName>
    </recommendedName>
</protein>
<name>A0A0F9GZK0_9ZZZZ</name>
<dbReference type="SUPFAM" id="SSF109854">
    <property type="entry name" value="DinB/YfiT-like putative metalloenzymes"/>
    <property type="match status" value="1"/>
</dbReference>
<feature type="non-terminal residue" evidence="1">
    <location>
        <position position="90"/>
    </location>
</feature>
<dbReference type="PANTHER" id="PTHR40658">
    <property type="match status" value="1"/>
</dbReference>
<sequence>MPRPKTKTELLELSQKNYSKLIDYVDSLSEKVQQAVFPKGYLNRNIKDVLAHLHHWHLMFLEWYETGMAGQKPDMPAKGYTWKTLPDLNR</sequence>
<evidence type="ECO:0000313" key="1">
    <source>
        <dbReference type="EMBL" id="KKL68507.1"/>
    </source>
</evidence>
<organism evidence="1">
    <name type="scientific">marine sediment metagenome</name>
    <dbReference type="NCBI Taxonomy" id="412755"/>
    <lineage>
        <taxon>unclassified sequences</taxon>
        <taxon>metagenomes</taxon>
        <taxon>ecological metagenomes</taxon>
    </lineage>
</organism>
<reference evidence="1" key="1">
    <citation type="journal article" date="2015" name="Nature">
        <title>Complex archaea that bridge the gap between prokaryotes and eukaryotes.</title>
        <authorList>
            <person name="Spang A."/>
            <person name="Saw J.H."/>
            <person name="Jorgensen S.L."/>
            <person name="Zaremba-Niedzwiedzka K."/>
            <person name="Martijn J."/>
            <person name="Lind A.E."/>
            <person name="van Eijk R."/>
            <person name="Schleper C."/>
            <person name="Guy L."/>
            <person name="Ettema T.J."/>
        </authorList>
    </citation>
    <scope>NUCLEOTIDE SEQUENCE</scope>
</reference>
<dbReference type="Gene3D" id="1.20.120.450">
    <property type="entry name" value="dinb family like domain"/>
    <property type="match status" value="1"/>
</dbReference>
<dbReference type="EMBL" id="LAZR01026510">
    <property type="protein sequence ID" value="KKL68507.1"/>
    <property type="molecule type" value="Genomic_DNA"/>
</dbReference>
<dbReference type="AlphaFoldDB" id="A0A0F9GZK0"/>
<comment type="caution">
    <text evidence="1">The sequence shown here is derived from an EMBL/GenBank/DDBJ whole genome shotgun (WGS) entry which is preliminary data.</text>
</comment>
<accession>A0A0F9GZK0</accession>